<keyword evidence="3" id="KW-1185">Reference proteome</keyword>
<feature type="compositionally biased region" description="Basic residues" evidence="1">
    <location>
        <begin position="61"/>
        <end position="77"/>
    </location>
</feature>
<protein>
    <submittedName>
        <fullName evidence="2">Uncharacterized protein</fullName>
    </submittedName>
</protein>
<feature type="region of interest" description="Disordered" evidence="1">
    <location>
        <begin position="58"/>
        <end position="88"/>
    </location>
</feature>
<gene>
    <name evidence="2" type="ORF">EVAR_14810_1</name>
</gene>
<organism evidence="2 3">
    <name type="scientific">Eumeta variegata</name>
    <name type="common">Bagworm moth</name>
    <name type="synonym">Eumeta japonica</name>
    <dbReference type="NCBI Taxonomy" id="151549"/>
    <lineage>
        <taxon>Eukaryota</taxon>
        <taxon>Metazoa</taxon>
        <taxon>Ecdysozoa</taxon>
        <taxon>Arthropoda</taxon>
        <taxon>Hexapoda</taxon>
        <taxon>Insecta</taxon>
        <taxon>Pterygota</taxon>
        <taxon>Neoptera</taxon>
        <taxon>Endopterygota</taxon>
        <taxon>Lepidoptera</taxon>
        <taxon>Glossata</taxon>
        <taxon>Ditrysia</taxon>
        <taxon>Tineoidea</taxon>
        <taxon>Psychidae</taxon>
        <taxon>Oiketicinae</taxon>
        <taxon>Eumeta</taxon>
    </lineage>
</organism>
<evidence type="ECO:0000256" key="1">
    <source>
        <dbReference type="SAM" id="MobiDB-lite"/>
    </source>
</evidence>
<feature type="compositionally biased region" description="Pro residues" evidence="1">
    <location>
        <begin position="78"/>
        <end position="88"/>
    </location>
</feature>
<evidence type="ECO:0000313" key="2">
    <source>
        <dbReference type="EMBL" id="GBP18415.1"/>
    </source>
</evidence>
<dbReference type="EMBL" id="BGZK01000096">
    <property type="protein sequence ID" value="GBP18415.1"/>
    <property type="molecule type" value="Genomic_DNA"/>
</dbReference>
<dbReference type="Proteomes" id="UP000299102">
    <property type="component" value="Unassembled WGS sequence"/>
</dbReference>
<sequence>MQPASCNDDWPGRGAVTGGGCGVGRVSTIDRAQPYRPPPTGDLQQHWCASKGKAVPDRCSSRRLHSMQRRAAARRPPRAPTPPSHIFG</sequence>
<reference evidence="2 3" key="1">
    <citation type="journal article" date="2019" name="Commun. Biol.">
        <title>The bagworm genome reveals a unique fibroin gene that provides high tensile strength.</title>
        <authorList>
            <person name="Kono N."/>
            <person name="Nakamura H."/>
            <person name="Ohtoshi R."/>
            <person name="Tomita M."/>
            <person name="Numata K."/>
            <person name="Arakawa K."/>
        </authorList>
    </citation>
    <scope>NUCLEOTIDE SEQUENCE [LARGE SCALE GENOMIC DNA]</scope>
</reference>
<proteinExistence type="predicted"/>
<comment type="caution">
    <text evidence="2">The sequence shown here is derived from an EMBL/GenBank/DDBJ whole genome shotgun (WGS) entry which is preliminary data.</text>
</comment>
<accession>A0A4C1TWI1</accession>
<name>A0A4C1TWI1_EUMVA</name>
<evidence type="ECO:0000313" key="3">
    <source>
        <dbReference type="Proteomes" id="UP000299102"/>
    </source>
</evidence>
<dbReference type="AlphaFoldDB" id="A0A4C1TWI1"/>
<feature type="region of interest" description="Disordered" evidence="1">
    <location>
        <begin position="1"/>
        <end position="46"/>
    </location>
</feature>